<proteinExistence type="predicted"/>
<dbReference type="Proteomes" id="UP000216752">
    <property type="component" value="Chromosome"/>
</dbReference>
<sequence length="77" mass="8722">MRKMTESEIQGIAEDIVSKTSDHATTIIFQDGTTESITGSWLGYKNIWLVIQGKAEAEKLYEQLLLSYNEIQYCEGC</sequence>
<gene>
    <name evidence="1" type="ORF">SPSIL_039110</name>
</gene>
<protein>
    <submittedName>
        <fullName evidence="1">Uncharacterized protein</fullName>
    </submittedName>
</protein>
<evidence type="ECO:0000313" key="1">
    <source>
        <dbReference type="EMBL" id="XFO67692.1"/>
    </source>
</evidence>
<organism evidence="1 2">
    <name type="scientific">Sporomusa silvacetica DSM 10669</name>
    <dbReference type="NCBI Taxonomy" id="1123289"/>
    <lineage>
        <taxon>Bacteria</taxon>
        <taxon>Bacillati</taxon>
        <taxon>Bacillota</taxon>
        <taxon>Negativicutes</taxon>
        <taxon>Selenomonadales</taxon>
        <taxon>Sporomusaceae</taxon>
        <taxon>Sporomusa</taxon>
    </lineage>
</organism>
<reference evidence="1" key="1">
    <citation type="submission" date="2024-05" db="EMBL/GenBank/DDBJ databases">
        <title>Isolation and characterization of Sporomusa carbonis sp. nov., a carboxydotrophic hydrogenogen in the genus of Sporomusa isolated from a charcoal burning pile.</title>
        <authorList>
            <person name="Boeer T."/>
            <person name="Rosenbaum F."/>
            <person name="Eysell L."/>
            <person name="Mueller V."/>
            <person name="Daniel R."/>
            <person name="Poehlein A."/>
        </authorList>
    </citation>
    <scope>NUCLEOTIDE SEQUENCE [LARGE SCALE GENOMIC DNA]</scope>
    <source>
        <strain evidence="1">DSM 10669</strain>
    </source>
</reference>
<accession>A0ABZ3IQF8</accession>
<name>A0ABZ3IQF8_9FIRM</name>
<keyword evidence="2" id="KW-1185">Reference proteome</keyword>
<dbReference type="RefSeq" id="WP_094607333.1">
    <property type="nucleotide sequence ID" value="NZ_CP155573.1"/>
</dbReference>
<evidence type="ECO:0000313" key="2">
    <source>
        <dbReference type="Proteomes" id="UP000216752"/>
    </source>
</evidence>
<dbReference type="EMBL" id="CP155573">
    <property type="protein sequence ID" value="XFO67692.1"/>
    <property type="molecule type" value="Genomic_DNA"/>
</dbReference>